<evidence type="ECO:0000313" key="4">
    <source>
        <dbReference type="Proteomes" id="UP000011715"/>
    </source>
</evidence>
<dbReference type="AlphaFoldDB" id="A0A0C4DW59"/>
<evidence type="ECO:0000313" key="3">
    <source>
        <dbReference type="EnsemblFungi" id="MAPG_04233T0"/>
    </source>
</evidence>
<dbReference type="EMBL" id="GL876968">
    <property type="protein sequence ID" value="KLU85203.1"/>
    <property type="molecule type" value="Genomic_DNA"/>
</dbReference>
<evidence type="ECO:0000313" key="2">
    <source>
        <dbReference type="EMBL" id="KLU85203.1"/>
    </source>
</evidence>
<keyword evidence="4" id="KW-1185">Reference proteome</keyword>
<dbReference type="VEuPathDB" id="FungiDB:MAPG_04233"/>
<reference evidence="3" key="4">
    <citation type="journal article" date="2015" name="G3 (Bethesda)">
        <title>Genome sequences of three phytopathogenic species of the Magnaporthaceae family of fungi.</title>
        <authorList>
            <person name="Okagaki L.H."/>
            <person name="Nunes C.C."/>
            <person name="Sailsbery J."/>
            <person name="Clay B."/>
            <person name="Brown D."/>
            <person name="John T."/>
            <person name="Oh Y."/>
            <person name="Young N."/>
            <person name="Fitzgerald M."/>
            <person name="Haas B.J."/>
            <person name="Zeng Q."/>
            <person name="Young S."/>
            <person name="Adiconis X."/>
            <person name="Fan L."/>
            <person name="Levin J.Z."/>
            <person name="Mitchell T.K."/>
            <person name="Okubara P.A."/>
            <person name="Farman M.L."/>
            <person name="Kohn L.M."/>
            <person name="Birren B."/>
            <person name="Ma L.-J."/>
            <person name="Dean R.A."/>
        </authorList>
    </citation>
    <scope>NUCLEOTIDE SEQUENCE</scope>
    <source>
        <strain evidence="3">ATCC 64411 / 73-15</strain>
    </source>
</reference>
<feature type="region of interest" description="Disordered" evidence="1">
    <location>
        <begin position="1"/>
        <end position="21"/>
    </location>
</feature>
<accession>A0A0C4DW59</accession>
<reference evidence="3" key="5">
    <citation type="submission" date="2015-06" db="UniProtKB">
        <authorList>
            <consortium name="EnsemblFungi"/>
        </authorList>
    </citation>
    <scope>IDENTIFICATION</scope>
    <source>
        <strain evidence="3">ATCC 64411</strain>
    </source>
</reference>
<reference evidence="2" key="3">
    <citation type="submission" date="2011-03" db="EMBL/GenBank/DDBJ databases">
        <title>Annotation of Magnaporthe poae ATCC 64411.</title>
        <authorList>
            <person name="Ma L.-J."/>
            <person name="Dead R."/>
            <person name="Young S.K."/>
            <person name="Zeng Q."/>
            <person name="Gargeya S."/>
            <person name="Fitzgerald M."/>
            <person name="Haas B."/>
            <person name="Abouelleil A."/>
            <person name="Alvarado L."/>
            <person name="Arachchi H.M."/>
            <person name="Berlin A."/>
            <person name="Brown A."/>
            <person name="Chapman S.B."/>
            <person name="Chen Z."/>
            <person name="Dunbar C."/>
            <person name="Freedman E."/>
            <person name="Gearin G."/>
            <person name="Gellesch M."/>
            <person name="Goldberg J."/>
            <person name="Griggs A."/>
            <person name="Gujja S."/>
            <person name="Heiman D."/>
            <person name="Howarth C."/>
            <person name="Larson L."/>
            <person name="Lui A."/>
            <person name="MacDonald P.J.P."/>
            <person name="Mehta T."/>
            <person name="Montmayeur A."/>
            <person name="Murphy C."/>
            <person name="Neiman D."/>
            <person name="Pearson M."/>
            <person name="Priest M."/>
            <person name="Roberts A."/>
            <person name="Saif S."/>
            <person name="Shea T."/>
            <person name="Shenoy N."/>
            <person name="Sisk P."/>
            <person name="Stolte C."/>
            <person name="Sykes S."/>
            <person name="Yandava C."/>
            <person name="Wortman J."/>
            <person name="Nusbaum C."/>
            <person name="Birren B."/>
        </authorList>
    </citation>
    <scope>NUCLEOTIDE SEQUENCE</scope>
    <source>
        <strain evidence="2">ATCC 64411</strain>
    </source>
</reference>
<dbReference type="EnsemblFungi" id="MAPG_04233T0">
    <property type="protein sequence ID" value="MAPG_04233T0"/>
    <property type="gene ID" value="MAPG_04233"/>
</dbReference>
<reference evidence="2" key="1">
    <citation type="submission" date="2010-05" db="EMBL/GenBank/DDBJ databases">
        <title>The Genome Sequence of Magnaporthe poae strain ATCC 64411.</title>
        <authorList>
            <consortium name="The Broad Institute Genome Sequencing Platform"/>
            <consortium name="Broad Institute Genome Sequencing Center for Infectious Disease"/>
            <person name="Ma L.-J."/>
            <person name="Dead R."/>
            <person name="Young S."/>
            <person name="Zeng Q."/>
            <person name="Koehrsen M."/>
            <person name="Alvarado L."/>
            <person name="Berlin A."/>
            <person name="Chapman S.B."/>
            <person name="Chen Z."/>
            <person name="Freedman E."/>
            <person name="Gellesch M."/>
            <person name="Goldberg J."/>
            <person name="Griggs A."/>
            <person name="Gujja S."/>
            <person name="Heilman E.R."/>
            <person name="Heiman D."/>
            <person name="Hepburn T."/>
            <person name="Howarth C."/>
            <person name="Jen D."/>
            <person name="Larson L."/>
            <person name="Mehta T."/>
            <person name="Neiman D."/>
            <person name="Pearson M."/>
            <person name="Roberts A."/>
            <person name="Saif S."/>
            <person name="Shea T."/>
            <person name="Shenoy N."/>
            <person name="Sisk P."/>
            <person name="Stolte C."/>
            <person name="Sykes S."/>
            <person name="Walk T."/>
            <person name="White J."/>
            <person name="Yandava C."/>
            <person name="Haas B."/>
            <person name="Nusbaum C."/>
            <person name="Birren B."/>
        </authorList>
    </citation>
    <scope>NUCLEOTIDE SEQUENCE</scope>
    <source>
        <strain evidence="2">ATCC 64411</strain>
    </source>
</reference>
<organism evidence="3 4">
    <name type="scientific">Magnaporthiopsis poae (strain ATCC 64411 / 73-15)</name>
    <name type="common">Kentucky bluegrass fungus</name>
    <name type="synonym">Magnaporthe poae</name>
    <dbReference type="NCBI Taxonomy" id="644358"/>
    <lineage>
        <taxon>Eukaryota</taxon>
        <taxon>Fungi</taxon>
        <taxon>Dikarya</taxon>
        <taxon>Ascomycota</taxon>
        <taxon>Pezizomycotina</taxon>
        <taxon>Sordariomycetes</taxon>
        <taxon>Sordariomycetidae</taxon>
        <taxon>Magnaporthales</taxon>
        <taxon>Magnaporthaceae</taxon>
        <taxon>Magnaporthiopsis</taxon>
    </lineage>
</organism>
<protein>
    <submittedName>
        <fullName evidence="2 3">Uncharacterized protein</fullName>
    </submittedName>
</protein>
<gene>
    <name evidence="2" type="ORF">MAPG_04233</name>
</gene>
<dbReference type="EMBL" id="ADBL01001004">
    <property type="status" value="NOT_ANNOTATED_CDS"/>
    <property type="molecule type" value="Genomic_DNA"/>
</dbReference>
<reference evidence="4" key="2">
    <citation type="submission" date="2010-05" db="EMBL/GenBank/DDBJ databases">
        <title>The genome sequence of Magnaporthe poae strain ATCC 64411.</title>
        <authorList>
            <person name="Ma L.-J."/>
            <person name="Dead R."/>
            <person name="Young S."/>
            <person name="Zeng Q."/>
            <person name="Koehrsen M."/>
            <person name="Alvarado L."/>
            <person name="Berlin A."/>
            <person name="Chapman S.B."/>
            <person name="Chen Z."/>
            <person name="Freedman E."/>
            <person name="Gellesch M."/>
            <person name="Goldberg J."/>
            <person name="Griggs A."/>
            <person name="Gujja S."/>
            <person name="Heilman E.R."/>
            <person name="Heiman D."/>
            <person name="Hepburn T."/>
            <person name="Howarth C."/>
            <person name="Jen D."/>
            <person name="Larson L."/>
            <person name="Mehta T."/>
            <person name="Neiman D."/>
            <person name="Pearson M."/>
            <person name="Roberts A."/>
            <person name="Saif S."/>
            <person name="Shea T."/>
            <person name="Shenoy N."/>
            <person name="Sisk P."/>
            <person name="Stolte C."/>
            <person name="Sykes S."/>
            <person name="Walk T."/>
            <person name="White J."/>
            <person name="Yandava C."/>
            <person name="Haas B."/>
            <person name="Nusbaum C."/>
            <person name="Birren B."/>
        </authorList>
    </citation>
    <scope>NUCLEOTIDE SEQUENCE [LARGE SCALE GENOMIC DNA]</scope>
    <source>
        <strain evidence="4">ATCC 64411 / 73-15</strain>
    </source>
</reference>
<evidence type="ECO:0000256" key="1">
    <source>
        <dbReference type="SAM" id="MobiDB-lite"/>
    </source>
</evidence>
<sequence>MVWMAAKTGRSTTAGRRLPSGHGAPELLLPVYVDGRKGWNATRHGELFTTFYPGLGWIASRNPRGQNLVRDGFYAFLHVSIHGCMHFTQKQNLGQAGWLAGG</sequence>
<dbReference type="Proteomes" id="UP000011715">
    <property type="component" value="Unassembled WGS sequence"/>
</dbReference>
<proteinExistence type="predicted"/>
<name>A0A0C4DW59_MAGP6</name>